<evidence type="ECO:0000259" key="5">
    <source>
        <dbReference type="Pfam" id="PF07109"/>
    </source>
</evidence>
<dbReference type="GO" id="GO:0032259">
    <property type="term" value="P:methylation"/>
    <property type="evidence" value="ECO:0007669"/>
    <property type="project" value="UniProtKB-KW"/>
</dbReference>
<proteinExistence type="predicted"/>
<dbReference type="SUPFAM" id="SSF53335">
    <property type="entry name" value="S-adenosyl-L-methionine-dependent methyltransferases"/>
    <property type="match status" value="1"/>
</dbReference>
<protein>
    <recommendedName>
        <fullName evidence="4">Magnesium protoporphyrin IX methyltransferase</fullName>
        <ecNumber evidence="4">2.1.1.11</ecNumber>
    </recommendedName>
</protein>
<dbReference type="EC" id="2.1.1.11" evidence="4"/>
<name>A0A9X1BR72_9BURK</name>
<keyword evidence="7" id="KW-1185">Reference proteome</keyword>
<dbReference type="CDD" id="cd02440">
    <property type="entry name" value="AdoMet_MTases"/>
    <property type="match status" value="1"/>
</dbReference>
<keyword evidence="2 6" id="KW-0808">Transferase</keyword>
<accession>A0A9X1BR72</accession>
<organism evidence="6 7">
    <name type="scientific">Aquariibacter lacus</name>
    <dbReference type="NCBI Taxonomy" id="2801332"/>
    <lineage>
        <taxon>Bacteria</taxon>
        <taxon>Pseudomonadati</taxon>
        <taxon>Pseudomonadota</taxon>
        <taxon>Betaproteobacteria</taxon>
        <taxon>Burkholderiales</taxon>
        <taxon>Sphaerotilaceae</taxon>
        <taxon>Aquariibacter</taxon>
    </lineage>
</organism>
<comment type="caution">
    <text evidence="6">The sequence shown here is derived from an EMBL/GenBank/DDBJ whole genome shotgun (WGS) entry which is preliminary data.</text>
</comment>
<evidence type="ECO:0000256" key="3">
    <source>
        <dbReference type="ARBA" id="ARBA00022691"/>
    </source>
</evidence>
<dbReference type="Gene3D" id="3.40.50.150">
    <property type="entry name" value="Vaccinia Virus protein VP39"/>
    <property type="match status" value="1"/>
</dbReference>
<dbReference type="Pfam" id="PF07109">
    <property type="entry name" value="Mg-por_mtran_C"/>
    <property type="match status" value="1"/>
</dbReference>
<feature type="domain" description="Magnesium-protoporphyrin IX methyltransferase C-terminal" evidence="5">
    <location>
        <begin position="148"/>
        <end position="248"/>
    </location>
</feature>
<evidence type="ECO:0000256" key="4">
    <source>
        <dbReference type="NCBIfam" id="TIGR02021"/>
    </source>
</evidence>
<dbReference type="InterPro" id="IPR010940">
    <property type="entry name" value="Mg_prot_MeTrfase_C"/>
</dbReference>
<keyword evidence="1 6" id="KW-0489">Methyltransferase</keyword>
<dbReference type="NCBIfam" id="TIGR02021">
    <property type="entry name" value="BchM-ChlM"/>
    <property type="match status" value="1"/>
</dbReference>
<dbReference type="EMBL" id="JAERRA010000001">
    <property type="protein sequence ID" value="MBL0719268.1"/>
    <property type="molecule type" value="Genomic_DNA"/>
</dbReference>
<dbReference type="PANTHER" id="PTHR43464">
    <property type="entry name" value="METHYLTRANSFERASE"/>
    <property type="match status" value="1"/>
</dbReference>
<dbReference type="PROSITE" id="PS51556">
    <property type="entry name" value="SAM_MT_MG_PIX"/>
    <property type="match status" value="1"/>
</dbReference>
<dbReference type="RefSeq" id="WP_201824527.1">
    <property type="nucleotide sequence ID" value="NZ_JAERRA010000001.1"/>
</dbReference>
<dbReference type="GO" id="GO:0046406">
    <property type="term" value="F:magnesium protoporphyrin IX methyltransferase activity"/>
    <property type="evidence" value="ECO:0007669"/>
    <property type="project" value="UniProtKB-UniRule"/>
</dbReference>
<dbReference type="AlphaFoldDB" id="A0A9X1BR72"/>
<reference evidence="6 7" key="1">
    <citation type="submission" date="2021-01" db="EMBL/GenBank/DDBJ databases">
        <title>Piscinibacter sp. Jin2 Genome sequencing and assembly.</title>
        <authorList>
            <person name="Kim I."/>
        </authorList>
    </citation>
    <scope>NUCLEOTIDE SEQUENCE [LARGE SCALE GENOMIC DNA]</scope>
    <source>
        <strain evidence="6 7">Jin2</strain>
    </source>
</reference>
<dbReference type="Proteomes" id="UP000643207">
    <property type="component" value="Unassembled WGS sequence"/>
</dbReference>
<evidence type="ECO:0000256" key="2">
    <source>
        <dbReference type="ARBA" id="ARBA00022679"/>
    </source>
</evidence>
<dbReference type="Pfam" id="PF03602">
    <property type="entry name" value="Cons_hypoth95"/>
    <property type="match status" value="1"/>
</dbReference>
<dbReference type="PANTHER" id="PTHR43464:SF19">
    <property type="entry name" value="UBIQUINONE BIOSYNTHESIS O-METHYLTRANSFERASE, MITOCHONDRIAL"/>
    <property type="match status" value="1"/>
</dbReference>
<evidence type="ECO:0000313" key="6">
    <source>
        <dbReference type="EMBL" id="MBL0719268.1"/>
    </source>
</evidence>
<evidence type="ECO:0000313" key="7">
    <source>
        <dbReference type="Proteomes" id="UP000643207"/>
    </source>
</evidence>
<sequence length="248" mass="27133">MNDPLISPRPAAGFAPPQADEAYLRRRAAVEHYFDRTAAQAWARLTSEAPVGRIRATVRAGRDRMRATLLDWLPADLRGQRLLDLGCGTGALAVEAARRGAEVVAVDLSPTLVQLGRERCPADVAAQIDWRSGDATDPALGRFDHVVAMDSLIHYRLVDAVTALAALAPRTRGRILFTYAPRTPLLAAMHTLGRCFPRSERSPALQPFAPAQVLRRLAEQPALAAWTAGRQARVNAGFYISQAQEFHR</sequence>
<keyword evidence="3" id="KW-0949">S-adenosyl-L-methionine</keyword>
<dbReference type="GO" id="GO:0015995">
    <property type="term" value="P:chlorophyll biosynthetic process"/>
    <property type="evidence" value="ECO:0007669"/>
    <property type="project" value="UniProtKB-UniRule"/>
</dbReference>
<dbReference type="InterPro" id="IPR029063">
    <property type="entry name" value="SAM-dependent_MTases_sf"/>
</dbReference>
<gene>
    <name evidence="6" type="ORF">JI742_05125</name>
</gene>
<evidence type="ECO:0000256" key="1">
    <source>
        <dbReference type="ARBA" id="ARBA00022603"/>
    </source>
</evidence>
<dbReference type="InterPro" id="IPR010251">
    <property type="entry name" value="Mg_prot_MeTrfase"/>
</dbReference>